<dbReference type="InterPro" id="IPR036179">
    <property type="entry name" value="Ig-like_dom_sf"/>
</dbReference>
<dbReference type="AlphaFoldDB" id="A0A3B3BYK6"/>
<dbReference type="InterPro" id="IPR013783">
    <property type="entry name" value="Ig-like_fold"/>
</dbReference>
<dbReference type="InterPro" id="IPR007110">
    <property type="entry name" value="Ig-like_dom"/>
</dbReference>
<dbReference type="Proteomes" id="UP000261560">
    <property type="component" value="Unplaced"/>
</dbReference>
<dbReference type="Ensembl" id="ENSOMET00000031999.1">
    <property type="protein sequence ID" value="ENSOMEP00000010650.1"/>
    <property type="gene ID" value="ENSOMEG00000011933.1"/>
</dbReference>
<reference evidence="2" key="1">
    <citation type="submission" date="2025-08" db="UniProtKB">
        <authorList>
            <consortium name="Ensembl"/>
        </authorList>
    </citation>
    <scope>IDENTIFICATION</scope>
</reference>
<dbReference type="SUPFAM" id="SSF48726">
    <property type="entry name" value="Immunoglobulin"/>
    <property type="match status" value="2"/>
</dbReference>
<evidence type="ECO:0000313" key="3">
    <source>
        <dbReference type="Proteomes" id="UP000261560"/>
    </source>
</evidence>
<dbReference type="OMA" id="WSESIIL"/>
<evidence type="ECO:0000313" key="2">
    <source>
        <dbReference type="Ensembl" id="ENSOMEP00000010650.1"/>
    </source>
</evidence>
<proteinExistence type="predicted"/>
<keyword evidence="3" id="KW-1185">Reference proteome</keyword>
<organism evidence="2 3">
    <name type="scientific">Oryzias melastigma</name>
    <name type="common">Marine medaka</name>
    <dbReference type="NCBI Taxonomy" id="30732"/>
    <lineage>
        <taxon>Eukaryota</taxon>
        <taxon>Metazoa</taxon>
        <taxon>Chordata</taxon>
        <taxon>Craniata</taxon>
        <taxon>Vertebrata</taxon>
        <taxon>Euteleostomi</taxon>
        <taxon>Actinopterygii</taxon>
        <taxon>Neopterygii</taxon>
        <taxon>Teleostei</taxon>
        <taxon>Neoteleostei</taxon>
        <taxon>Acanthomorphata</taxon>
        <taxon>Ovalentaria</taxon>
        <taxon>Atherinomorphae</taxon>
        <taxon>Beloniformes</taxon>
        <taxon>Adrianichthyidae</taxon>
        <taxon>Oryziinae</taxon>
        <taxon>Oryzias</taxon>
    </lineage>
</organism>
<protein>
    <recommendedName>
        <fullName evidence="1">Ig-like domain-containing protein</fullName>
    </recommendedName>
</protein>
<sequence>MWKNISNFSDSLFLPSPLTQQENCVTITLTCEVQGDEGVQWMYEWRTPQSQTSWRNNKDWTITASISGEYSCKSRSTYYSYPSTNWSEALSLSVSGSPVEGRVNMSCLVKNSSSGWRFFWFRGEKSSKLLTTQDADFLSNGQISVSQEGVYRCRGGRGEPVYHSEFSDPVIVDGEFNHFEKIIINAYSENIYLYFI</sequence>
<feature type="domain" description="Ig-like" evidence="1">
    <location>
        <begin position="82"/>
        <end position="154"/>
    </location>
</feature>
<name>A0A3B3BYK6_ORYME</name>
<evidence type="ECO:0000259" key="1">
    <source>
        <dbReference type="PROSITE" id="PS50835"/>
    </source>
</evidence>
<dbReference type="Gene3D" id="2.60.40.10">
    <property type="entry name" value="Immunoglobulins"/>
    <property type="match status" value="2"/>
</dbReference>
<dbReference type="PaxDb" id="30732-ENSOMEP00000010650"/>
<accession>A0A3B3BYK6</accession>
<feature type="domain" description="Ig-like" evidence="1">
    <location>
        <begin position="26"/>
        <end position="72"/>
    </location>
</feature>
<dbReference type="PROSITE" id="PS50835">
    <property type="entry name" value="IG_LIKE"/>
    <property type="match status" value="2"/>
</dbReference>
<dbReference type="GeneTree" id="ENSGT00950000183426"/>
<reference evidence="2" key="2">
    <citation type="submission" date="2025-09" db="UniProtKB">
        <authorList>
            <consortium name="Ensembl"/>
        </authorList>
    </citation>
    <scope>IDENTIFICATION</scope>
</reference>